<feature type="transmembrane region" description="Helical" evidence="9">
    <location>
        <begin position="694"/>
        <end position="715"/>
    </location>
</feature>
<feature type="transmembrane region" description="Helical" evidence="9">
    <location>
        <begin position="124"/>
        <end position="151"/>
    </location>
</feature>
<protein>
    <recommendedName>
        <fullName evidence="9">Putative K(+)-stimulated pyrophosphate-energized sodium pump</fullName>
        <ecNumber evidence="9">7.2.3.1</ecNumber>
    </recommendedName>
    <alternativeName>
        <fullName evidence="9">Membrane-bound sodium-translocating pyrophosphatase</fullName>
    </alternativeName>
    <alternativeName>
        <fullName evidence="9">Pyrophosphate-energized inorganic pyrophosphatase</fullName>
        <shortName evidence="9">Na(+)-PPase</shortName>
    </alternativeName>
</protein>
<feature type="transmembrane region" description="Helical" evidence="9">
    <location>
        <begin position="61"/>
        <end position="79"/>
    </location>
</feature>
<dbReference type="Proteomes" id="UP000494216">
    <property type="component" value="Unassembled WGS sequence"/>
</dbReference>
<reference evidence="10 11" key="1">
    <citation type="submission" date="2020-02" db="EMBL/GenBank/DDBJ databases">
        <authorList>
            <person name="Hogendoorn C."/>
        </authorList>
    </citation>
    <scope>NUCLEOTIDE SEQUENCE [LARGE SCALE GENOMIC DNA]</scope>
    <source>
        <strain evidence="10">METHB21</strain>
    </source>
</reference>
<keyword evidence="2 9" id="KW-0813">Transport</keyword>
<gene>
    <name evidence="9 10" type="primary">hppA</name>
    <name evidence="10" type="ORF">METHB2_380019</name>
</gene>
<dbReference type="HAMAP" id="MF_01129">
    <property type="entry name" value="PPase_energized_pump"/>
    <property type="match status" value="1"/>
</dbReference>
<comment type="subunit">
    <text evidence="9">Homodimer.</text>
</comment>
<feature type="transmembrane region" description="Helical" evidence="9">
    <location>
        <begin position="400"/>
        <end position="428"/>
    </location>
</feature>
<keyword evidence="4 9" id="KW-0460">Magnesium</keyword>
<feature type="transmembrane region" description="Helical" evidence="9">
    <location>
        <begin position="85"/>
        <end position="104"/>
    </location>
</feature>
<dbReference type="GO" id="GO:0000287">
    <property type="term" value="F:magnesium ion binding"/>
    <property type="evidence" value="ECO:0007669"/>
    <property type="project" value="UniProtKB-UniRule"/>
</dbReference>
<keyword evidence="5 9" id="KW-1278">Translocase</keyword>
<keyword evidence="11" id="KW-1185">Reference proteome</keyword>
<dbReference type="GO" id="GO:0012505">
    <property type="term" value="C:endomembrane system"/>
    <property type="evidence" value="ECO:0007669"/>
    <property type="project" value="UniProtKB-SubCell"/>
</dbReference>
<keyword evidence="9" id="KW-0915">Sodium</keyword>
<dbReference type="AlphaFoldDB" id="A0A8S0XJ55"/>
<evidence type="ECO:0000256" key="9">
    <source>
        <dbReference type="HAMAP-Rule" id="MF_01129"/>
    </source>
</evidence>
<feature type="transmembrane region" description="Helical" evidence="9">
    <location>
        <begin position="356"/>
        <end position="374"/>
    </location>
</feature>
<comment type="caution">
    <text evidence="10">The sequence shown here is derived from an EMBL/GenBank/DDBJ whole genome shotgun (WGS) entry which is preliminary data.</text>
</comment>
<evidence type="ECO:0000256" key="2">
    <source>
        <dbReference type="ARBA" id="ARBA00022448"/>
    </source>
</evidence>
<name>A0A8S0XJ55_9GAMM</name>
<dbReference type="RefSeq" id="WP_174626127.1">
    <property type="nucleotide sequence ID" value="NZ_CADCXN010000067.1"/>
</dbReference>
<dbReference type="GO" id="GO:0009678">
    <property type="term" value="F:diphosphate hydrolysis-driven proton transmembrane transporter activity"/>
    <property type="evidence" value="ECO:0007669"/>
    <property type="project" value="UniProtKB-UniRule"/>
</dbReference>
<evidence type="ECO:0000313" key="10">
    <source>
        <dbReference type="EMBL" id="CAA9891246.1"/>
    </source>
</evidence>
<evidence type="ECO:0000256" key="8">
    <source>
        <dbReference type="ARBA" id="ARBA00023136"/>
    </source>
</evidence>
<comment type="similarity">
    <text evidence="9">Belongs to the H(+)-translocating pyrophosphatase (TC 3.A.10) family. K(+)-stimulated subfamily.</text>
</comment>
<dbReference type="PANTHER" id="PTHR31998">
    <property type="entry name" value="K(+)-INSENSITIVE PYROPHOSPHATE-ENERGIZED PROTON PUMP"/>
    <property type="match status" value="1"/>
</dbReference>
<feature type="transmembrane region" description="Helical" evidence="9">
    <location>
        <begin position="157"/>
        <end position="175"/>
    </location>
</feature>
<feature type="transmembrane region" description="Helical" evidence="9">
    <location>
        <begin position="6"/>
        <end position="25"/>
    </location>
</feature>
<keyword evidence="9" id="KW-0739">Sodium transport</keyword>
<feature type="transmembrane region" description="Helical" evidence="9">
    <location>
        <begin position="331"/>
        <end position="349"/>
    </location>
</feature>
<dbReference type="Pfam" id="PF03030">
    <property type="entry name" value="H_PPase"/>
    <property type="match status" value="1"/>
</dbReference>
<dbReference type="PIRSF" id="PIRSF001265">
    <property type="entry name" value="H+-PPase"/>
    <property type="match status" value="1"/>
</dbReference>
<keyword evidence="9" id="KW-1003">Cell membrane</keyword>
<dbReference type="GO" id="GO:0004427">
    <property type="term" value="F:inorganic diphosphate phosphatase activity"/>
    <property type="evidence" value="ECO:0007669"/>
    <property type="project" value="UniProtKB-UniRule"/>
</dbReference>
<evidence type="ECO:0000313" key="11">
    <source>
        <dbReference type="Proteomes" id="UP000494216"/>
    </source>
</evidence>
<evidence type="ECO:0000256" key="1">
    <source>
        <dbReference type="ARBA" id="ARBA00004127"/>
    </source>
</evidence>
<evidence type="ECO:0000256" key="7">
    <source>
        <dbReference type="ARBA" id="ARBA00023065"/>
    </source>
</evidence>
<comment type="function">
    <text evidence="9">Sodium pump that utilizes the energy of pyrophosphate hydrolysis as the driving force for Na(+) movement across the membrane.</text>
</comment>
<comment type="subcellular location">
    <subcellularLocation>
        <location evidence="9">Cell membrane</location>
        <topology evidence="9">Multi-pass membrane protein</topology>
    </subcellularLocation>
    <subcellularLocation>
        <location evidence="1">Endomembrane system</location>
        <topology evidence="1">Multi-pass membrane protein</topology>
    </subcellularLocation>
</comment>
<keyword evidence="6 9" id="KW-1133">Transmembrane helix</keyword>
<keyword evidence="9" id="KW-0630">Potassium</keyword>
<dbReference type="GO" id="GO:0006814">
    <property type="term" value="P:sodium ion transport"/>
    <property type="evidence" value="ECO:0007669"/>
    <property type="project" value="UniProtKB-UniRule"/>
</dbReference>
<dbReference type="InterPro" id="IPR004131">
    <property type="entry name" value="PPase-energised_H-pump"/>
</dbReference>
<dbReference type="EMBL" id="CADCXN010000067">
    <property type="protein sequence ID" value="CAA9891246.1"/>
    <property type="molecule type" value="Genomic_DNA"/>
</dbReference>
<proteinExistence type="inferred from homology"/>
<comment type="caution">
    <text evidence="9">Lacks conserved residue(s) required for the propagation of feature annotation.</text>
</comment>
<sequence>MELPASASIIIALSTSLAGIGFVGWQLRKILGYDPGNEAMRAIAAAIQEGATAFLTREYQVLAIFVIIVATVISTFLQWQTALCFVVGAIASGGAGYLGMYVAVRANVRTAAAASHGLHKGLRIAFGSGAIMGMSVVSFSLIGMTLLYLVFNSNPNQLIYITGFGFGASSIALFARVGGGIYTKAADVGADLVGKVEKGIPEDDPRNPAVIADNVGDNVGDVAGMGADLFESYSGSIIAAATLGATLSSDSSAAFVGLPFLVAAVGVIASLFGIFMVIGKNQDTTQMSGQTTNLSQTATSSSRIGAYFMHFVAKIDENATLEDLLTALRRSIWGASVVVLGLSLIAVLVSGVSINYWLVILVGLIAGNAIAYATEYFTSYTEKPTLAIAKATQTGAATTIIQGLAVGMMSTVLPVLITAVAILLSIWLGHRADGTITAGLYAVALAGVGMLSTLGVTLATDAYGPVADNAGGIAEMSHLPAEVRHRTDALDSLGNTTAATGKGFAIGSAVLTALALLAAYVTAAKIDNLNILGPTMLPGILIGAMMPYLFSALTMMAVGKAAHEIVLEVRRQFHEIPGLMEGTGQPDYKACVGISTESALREMILPGSLAVVVPLLIGHMLGKEALAGLLIGTMSSGFLLAVMMANSGGAWDNAKKWIETGQYGGKGSDAHKAAVVGDTVGDPFKDTSGPSLNILIKLMSIVSLVFATSFGSGLLNF</sequence>
<dbReference type="GO" id="GO:0005886">
    <property type="term" value="C:plasma membrane"/>
    <property type="evidence" value="ECO:0007669"/>
    <property type="project" value="UniProtKB-SubCell"/>
</dbReference>
<dbReference type="GO" id="GO:0030955">
    <property type="term" value="F:potassium ion binding"/>
    <property type="evidence" value="ECO:0007669"/>
    <property type="project" value="UniProtKB-UniRule"/>
</dbReference>
<feature type="transmembrane region" description="Helical" evidence="9">
    <location>
        <begin position="503"/>
        <end position="523"/>
    </location>
</feature>
<dbReference type="NCBIfam" id="TIGR01104">
    <property type="entry name" value="V_PPase"/>
    <property type="match status" value="1"/>
</dbReference>
<feature type="transmembrane region" description="Helical" evidence="9">
    <location>
        <begin position="440"/>
        <end position="459"/>
    </location>
</feature>
<comment type="cofactor">
    <cofactor evidence="9">
        <name>Mg(2+)</name>
        <dbReference type="ChEBI" id="CHEBI:18420"/>
    </cofactor>
</comment>
<keyword evidence="7 9" id="KW-0406">Ion transport</keyword>
<evidence type="ECO:0000256" key="4">
    <source>
        <dbReference type="ARBA" id="ARBA00022842"/>
    </source>
</evidence>
<dbReference type="NCBIfam" id="NF001960">
    <property type="entry name" value="PRK00733.3-5"/>
    <property type="match status" value="1"/>
</dbReference>
<feature type="transmembrane region" description="Helical" evidence="9">
    <location>
        <begin position="535"/>
        <end position="558"/>
    </location>
</feature>
<evidence type="ECO:0000256" key="5">
    <source>
        <dbReference type="ARBA" id="ARBA00022967"/>
    </source>
</evidence>
<keyword evidence="3 9" id="KW-0812">Transmembrane</keyword>
<feature type="site" description="Determinant of potassium dependence" evidence="9">
    <location>
        <position position="498"/>
    </location>
</feature>
<keyword evidence="8 9" id="KW-0472">Membrane</keyword>
<comment type="activity regulation">
    <text evidence="9">Requires K(+) for maximal activity.</text>
</comment>
<evidence type="ECO:0000256" key="6">
    <source>
        <dbReference type="ARBA" id="ARBA00022989"/>
    </source>
</evidence>
<dbReference type="EC" id="7.2.3.1" evidence="9"/>
<feature type="transmembrane region" description="Helical" evidence="9">
    <location>
        <begin position="626"/>
        <end position="645"/>
    </location>
</feature>
<feature type="transmembrane region" description="Helical" evidence="9">
    <location>
        <begin position="253"/>
        <end position="278"/>
    </location>
</feature>
<accession>A0A8S0XJ55</accession>
<organism evidence="10 11">
    <name type="scientific">Candidatus Methylobacter favarea</name>
    <dbReference type="NCBI Taxonomy" id="2707345"/>
    <lineage>
        <taxon>Bacteria</taxon>
        <taxon>Pseudomonadati</taxon>
        <taxon>Pseudomonadota</taxon>
        <taxon>Gammaproteobacteria</taxon>
        <taxon>Methylococcales</taxon>
        <taxon>Methylococcaceae</taxon>
        <taxon>Methylobacter</taxon>
    </lineage>
</organism>
<comment type="catalytic activity">
    <reaction evidence="9">
        <text>Na(+)(in) + diphosphate + H2O = Na(+)(out) + 2 phosphate + H(+)</text>
        <dbReference type="Rhea" id="RHEA:57884"/>
        <dbReference type="ChEBI" id="CHEBI:15377"/>
        <dbReference type="ChEBI" id="CHEBI:15378"/>
        <dbReference type="ChEBI" id="CHEBI:29101"/>
        <dbReference type="ChEBI" id="CHEBI:33019"/>
        <dbReference type="ChEBI" id="CHEBI:43474"/>
        <dbReference type="EC" id="7.2.3.1"/>
    </reaction>
</comment>
<evidence type="ECO:0000256" key="3">
    <source>
        <dbReference type="ARBA" id="ARBA00022692"/>
    </source>
</evidence>